<dbReference type="InterPro" id="IPR011009">
    <property type="entry name" value="Kinase-like_dom_sf"/>
</dbReference>
<dbReference type="PROSITE" id="PS51257">
    <property type="entry name" value="PROKAR_LIPOPROTEIN"/>
    <property type="match status" value="1"/>
</dbReference>
<dbReference type="PROSITE" id="PS00108">
    <property type="entry name" value="PROTEIN_KINASE_ST"/>
    <property type="match status" value="1"/>
</dbReference>
<dbReference type="SMART" id="SM00220">
    <property type="entry name" value="S_TKc"/>
    <property type="match status" value="1"/>
</dbReference>
<evidence type="ECO:0000256" key="1">
    <source>
        <dbReference type="ARBA" id="ARBA00022679"/>
    </source>
</evidence>
<keyword evidence="3" id="KW-0418">Kinase</keyword>
<evidence type="ECO:0000256" key="5">
    <source>
        <dbReference type="PROSITE-ProRule" id="PRU10141"/>
    </source>
</evidence>
<dbReference type="SUPFAM" id="SSF56112">
    <property type="entry name" value="Protein kinase-like (PK-like)"/>
    <property type="match status" value="1"/>
</dbReference>
<organism evidence="7 8">
    <name type="scientific">Jatropha curcas</name>
    <name type="common">Barbados nut</name>
    <dbReference type="NCBI Taxonomy" id="180498"/>
    <lineage>
        <taxon>Eukaryota</taxon>
        <taxon>Viridiplantae</taxon>
        <taxon>Streptophyta</taxon>
        <taxon>Embryophyta</taxon>
        <taxon>Tracheophyta</taxon>
        <taxon>Spermatophyta</taxon>
        <taxon>Magnoliopsida</taxon>
        <taxon>eudicotyledons</taxon>
        <taxon>Gunneridae</taxon>
        <taxon>Pentapetalae</taxon>
        <taxon>rosids</taxon>
        <taxon>fabids</taxon>
        <taxon>Malpighiales</taxon>
        <taxon>Euphorbiaceae</taxon>
        <taxon>Crotonoideae</taxon>
        <taxon>Jatropheae</taxon>
        <taxon>Jatropha</taxon>
    </lineage>
</organism>
<keyword evidence="4 5" id="KW-0067">ATP-binding</keyword>
<dbReference type="CDD" id="cd14066">
    <property type="entry name" value="STKc_IRAK"/>
    <property type="match status" value="1"/>
</dbReference>
<dbReference type="SUPFAM" id="SSF52402">
    <property type="entry name" value="Adenine nucleotide alpha hydrolases-like"/>
    <property type="match status" value="1"/>
</dbReference>
<dbReference type="InterPro" id="IPR006016">
    <property type="entry name" value="UspA"/>
</dbReference>
<dbReference type="PANTHER" id="PTHR47987">
    <property type="entry name" value="OS08G0249100 PROTEIN"/>
    <property type="match status" value="1"/>
</dbReference>
<evidence type="ECO:0000313" key="7">
    <source>
        <dbReference type="EMBL" id="KDP20470.1"/>
    </source>
</evidence>
<dbReference type="Gene3D" id="3.30.200.20">
    <property type="entry name" value="Phosphorylase Kinase, domain 1"/>
    <property type="match status" value="1"/>
</dbReference>
<dbReference type="OrthoDB" id="654677at2759"/>
<dbReference type="AlphaFoldDB" id="A0A067JKC5"/>
<proteinExistence type="predicted"/>
<sequence length="713" mass="78667">MKLITERTVGGAAGVGGCDGAEGEVVVVGMKFDAESRELLTWALMQVAKPGDLVIALHVLDSIAGGTASLLSLVKAFDSLLAVYEGFCNLKQVDLKIQVCRGSSAKKILVREAKSSSAAKVIVGTSKAHHKIHSSTSVAKYCARNLSKSLSVFAVSNGKIIFQREATVHHLRDKLNQKSHNCTHESQNKISEDSPLQLAFPDNSGTDLLDETHEDGDVDNSLALVPVQTSEAVSNFSSAVVERPPDCKKGWSILRRIFLPKRRHREKTNVKKKSAVKRVLKLPSSNSSSVVYPDKKQNMSYMKEDHCSNLEGDCGAIVPMMGPKVAWSPISPCHGSNALPEELKDLHEKYSSSCRLFSYEELCLATSNFMPENMVGKGGSSHVYKGCLPDGKELAVKILKPSEQVLKEFVAEIEIITTLRHKNIISLFGFCFENDNLLLVYDFLSRGSVEENLHGNKKDDNAFGWQERYKVAVGVAEALDYLHNLCDQPVIHRDVKSSNILLSDDFEPQLSDFGLASWILTSSSHLTCTDVAGTFGYLAPEYFMHGKVSEKVDVFAFGVVLLELLSGRMPINGEQLKGQESLVMWAKPILEGDKVFQLLDPHIGNEYDHDQIERMVLAATLCIRRSPRLRPQISLVLKLLQGDNEVKNWARQEVSTSEVDAADGEVFPTNIQSHLNIALLDLEDDSLSTSSTEQGISLEDYLQGRWSRTTSFD</sequence>
<dbReference type="GO" id="GO:0005524">
    <property type="term" value="F:ATP binding"/>
    <property type="evidence" value="ECO:0007669"/>
    <property type="project" value="UniProtKB-UniRule"/>
</dbReference>
<dbReference type="Pfam" id="PF00582">
    <property type="entry name" value="Usp"/>
    <property type="match status" value="1"/>
</dbReference>
<dbReference type="GO" id="GO:0004672">
    <property type="term" value="F:protein kinase activity"/>
    <property type="evidence" value="ECO:0007669"/>
    <property type="project" value="InterPro"/>
</dbReference>
<dbReference type="Gene3D" id="3.40.50.620">
    <property type="entry name" value="HUPs"/>
    <property type="match status" value="1"/>
</dbReference>
<dbReference type="Proteomes" id="UP000027138">
    <property type="component" value="Unassembled WGS sequence"/>
</dbReference>
<name>A0A067JKC5_JATCU</name>
<dbReference type="EMBL" id="KK916017">
    <property type="protein sequence ID" value="KDP20470.1"/>
    <property type="molecule type" value="Genomic_DNA"/>
</dbReference>
<evidence type="ECO:0000256" key="4">
    <source>
        <dbReference type="ARBA" id="ARBA00022840"/>
    </source>
</evidence>
<keyword evidence="1" id="KW-0808">Transferase</keyword>
<dbReference type="Gene3D" id="1.10.510.10">
    <property type="entry name" value="Transferase(Phosphotransferase) domain 1"/>
    <property type="match status" value="1"/>
</dbReference>
<evidence type="ECO:0000313" key="8">
    <source>
        <dbReference type="Proteomes" id="UP000027138"/>
    </source>
</evidence>
<dbReference type="PROSITE" id="PS00107">
    <property type="entry name" value="PROTEIN_KINASE_ATP"/>
    <property type="match status" value="1"/>
</dbReference>
<dbReference type="InterPro" id="IPR017441">
    <property type="entry name" value="Protein_kinase_ATP_BS"/>
</dbReference>
<gene>
    <name evidence="7" type="ORF">JCGZ_05332</name>
</gene>
<dbReference type="InterPro" id="IPR046958">
    <property type="entry name" value="RBK1/2/STUNTED"/>
</dbReference>
<accession>A0A067JKC5</accession>
<reference evidence="7 8" key="1">
    <citation type="journal article" date="2014" name="PLoS ONE">
        <title>Global Analysis of Gene Expression Profiles in Physic Nut (Jatropha curcas L.) Seedlings Exposed to Salt Stress.</title>
        <authorList>
            <person name="Zhang L."/>
            <person name="Zhang C."/>
            <person name="Wu P."/>
            <person name="Chen Y."/>
            <person name="Li M."/>
            <person name="Jiang H."/>
            <person name="Wu G."/>
        </authorList>
    </citation>
    <scope>NUCLEOTIDE SEQUENCE [LARGE SCALE GENOMIC DNA]</scope>
    <source>
        <strain evidence="8">cv. GZQX0401</strain>
        <tissue evidence="7">Young leaves</tissue>
    </source>
</reference>
<evidence type="ECO:0000259" key="6">
    <source>
        <dbReference type="PROSITE" id="PS50011"/>
    </source>
</evidence>
<dbReference type="STRING" id="180498.A0A067JKC5"/>
<dbReference type="Pfam" id="PF00069">
    <property type="entry name" value="Pkinase"/>
    <property type="match status" value="1"/>
</dbReference>
<dbReference type="FunFam" id="3.30.200.20:FF:000268">
    <property type="entry name" value="probable receptor-like serine/threonine-protein kinase At5g57670"/>
    <property type="match status" value="1"/>
</dbReference>
<dbReference type="FunFam" id="3.40.50.620:FF:000177">
    <property type="entry name" value="probable receptor-like serine/threonine-protein kinase At5g57670"/>
    <property type="match status" value="1"/>
</dbReference>
<protein>
    <recommendedName>
        <fullName evidence="6">Protein kinase domain-containing protein</fullName>
    </recommendedName>
</protein>
<feature type="binding site" evidence="5">
    <location>
        <position position="397"/>
    </location>
    <ligand>
        <name>ATP</name>
        <dbReference type="ChEBI" id="CHEBI:30616"/>
    </ligand>
</feature>
<keyword evidence="8" id="KW-1185">Reference proteome</keyword>
<dbReference type="FunFam" id="1.10.510.10:FF:000284">
    <property type="entry name" value="Putative receptor-like serine/threonine-protein kinase"/>
    <property type="match status" value="1"/>
</dbReference>
<dbReference type="InterPro" id="IPR014729">
    <property type="entry name" value="Rossmann-like_a/b/a_fold"/>
</dbReference>
<dbReference type="InterPro" id="IPR008271">
    <property type="entry name" value="Ser/Thr_kinase_AS"/>
</dbReference>
<dbReference type="PANTHER" id="PTHR47987:SF5">
    <property type="entry name" value="PROTEIN KINASE DOMAIN-CONTAINING PROTEIN"/>
    <property type="match status" value="1"/>
</dbReference>
<dbReference type="PROSITE" id="PS50011">
    <property type="entry name" value="PROTEIN_KINASE_DOM"/>
    <property type="match status" value="1"/>
</dbReference>
<evidence type="ECO:0000256" key="2">
    <source>
        <dbReference type="ARBA" id="ARBA00022741"/>
    </source>
</evidence>
<feature type="domain" description="Protein kinase" evidence="6">
    <location>
        <begin position="369"/>
        <end position="646"/>
    </location>
</feature>
<dbReference type="InterPro" id="IPR000719">
    <property type="entry name" value="Prot_kinase_dom"/>
</dbReference>
<dbReference type="CDD" id="cd00293">
    <property type="entry name" value="USP-like"/>
    <property type="match status" value="1"/>
</dbReference>
<keyword evidence="2 5" id="KW-0547">Nucleotide-binding</keyword>
<evidence type="ECO:0000256" key="3">
    <source>
        <dbReference type="ARBA" id="ARBA00022777"/>
    </source>
</evidence>